<evidence type="ECO:0000313" key="2">
    <source>
        <dbReference type="EMBL" id="SDF17564.1"/>
    </source>
</evidence>
<sequence>MSMAGPFGSDPDDRTTSGSEAYGHGGRLGPGDLAPDEERLLAALERDARGLPEVPVRDTIPDVPTHRTDAPGAPDDGLTPLFAAPELDD</sequence>
<gene>
    <name evidence="2" type="ORF">SAMN05660662_1192</name>
</gene>
<evidence type="ECO:0000313" key="3">
    <source>
        <dbReference type="Proteomes" id="UP000199406"/>
    </source>
</evidence>
<reference evidence="3" key="1">
    <citation type="submission" date="2016-10" db="EMBL/GenBank/DDBJ databases">
        <authorList>
            <person name="Varghese N."/>
            <person name="Submissions S."/>
        </authorList>
    </citation>
    <scope>NUCLEOTIDE SEQUENCE [LARGE SCALE GENOMIC DNA]</scope>
    <source>
        <strain evidence="3">DSM 44268</strain>
    </source>
</reference>
<dbReference type="AlphaFoldDB" id="A0A1G7IYD5"/>
<feature type="compositionally biased region" description="Basic and acidic residues" evidence="1">
    <location>
        <begin position="36"/>
        <end position="69"/>
    </location>
</feature>
<dbReference type="STRING" id="1550231.SAMN05660662_1192"/>
<dbReference type="EMBL" id="FNBT01000002">
    <property type="protein sequence ID" value="SDF17564.1"/>
    <property type="molecule type" value="Genomic_DNA"/>
</dbReference>
<dbReference type="Proteomes" id="UP000199406">
    <property type="component" value="Unassembled WGS sequence"/>
</dbReference>
<organism evidence="2 3">
    <name type="scientific">Blastococcus aurantiacus</name>
    <dbReference type="NCBI Taxonomy" id="1550231"/>
    <lineage>
        <taxon>Bacteria</taxon>
        <taxon>Bacillati</taxon>
        <taxon>Actinomycetota</taxon>
        <taxon>Actinomycetes</taxon>
        <taxon>Geodermatophilales</taxon>
        <taxon>Geodermatophilaceae</taxon>
        <taxon>Blastococcus</taxon>
    </lineage>
</organism>
<keyword evidence="3" id="KW-1185">Reference proteome</keyword>
<evidence type="ECO:0000256" key="1">
    <source>
        <dbReference type="SAM" id="MobiDB-lite"/>
    </source>
</evidence>
<proteinExistence type="predicted"/>
<feature type="region of interest" description="Disordered" evidence="1">
    <location>
        <begin position="1"/>
        <end position="89"/>
    </location>
</feature>
<name>A0A1G7IYD5_9ACTN</name>
<accession>A0A1G7IYD5</accession>
<protein>
    <submittedName>
        <fullName evidence="2">Uncharacterized protein</fullName>
    </submittedName>
</protein>
<dbReference type="RefSeq" id="WP_255362219.1">
    <property type="nucleotide sequence ID" value="NZ_FNBT01000002.1"/>
</dbReference>